<dbReference type="Proteomes" id="UP000553957">
    <property type="component" value="Unassembled WGS sequence"/>
</dbReference>
<dbReference type="SUPFAM" id="SSF53697">
    <property type="entry name" value="SIS domain"/>
    <property type="match status" value="1"/>
</dbReference>
<dbReference type="InterPro" id="IPR001347">
    <property type="entry name" value="SIS_dom"/>
</dbReference>
<dbReference type="Pfam" id="PF01418">
    <property type="entry name" value="HTH_6"/>
    <property type="match status" value="1"/>
</dbReference>
<feature type="domain" description="HTH rpiR-type" evidence="4">
    <location>
        <begin position="3"/>
        <end position="79"/>
    </location>
</feature>
<dbReference type="RefSeq" id="WP_171671358.1">
    <property type="nucleotide sequence ID" value="NZ_BAAAGT010000003.1"/>
</dbReference>
<dbReference type="InterPro" id="IPR000281">
    <property type="entry name" value="HTH_RpiR"/>
</dbReference>
<dbReference type="InterPro" id="IPR035472">
    <property type="entry name" value="RpiR-like_SIS"/>
</dbReference>
<dbReference type="AlphaFoldDB" id="A0A7Y4KVZ6"/>
<evidence type="ECO:0000259" key="5">
    <source>
        <dbReference type="PROSITE" id="PS51464"/>
    </source>
</evidence>
<dbReference type="Gene3D" id="1.10.10.10">
    <property type="entry name" value="Winged helix-like DNA-binding domain superfamily/Winged helix DNA-binding domain"/>
    <property type="match status" value="1"/>
</dbReference>
<dbReference type="EMBL" id="JABJRC010000001">
    <property type="protein sequence ID" value="NOL39594.1"/>
    <property type="molecule type" value="Genomic_DNA"/>
</dbReference>
<feature type="domain" description="SIS" evidence="5">
    <location>
        <begin position="127"/>
        <end position="267"/>
    </location>
</feature>
<dbReference type="Pfam" id="PF01380">
    <property type="entry name" value="SIS"/>
    <property type="match status" value="1"/>
</dbReference>
<dbReference type="SUPFAM" id="SSF46689">
    <property type="entry name" value="Homeodomain-like"/>
    <property type="match status" value="1"/>
</dbReference>
<dbReference type="PROSITE" id="PS51464">
    <property type="entry name" value="SIS"/>
    <property type="match status" value="1"/>
</dbReference>
<dbReference type="Gene3D" id="3.40.50.10490">
    <property type="entry name" value="Glucose-6-phosphate isomerase like protein, domain 1"/>
    <property type="match status" value="1"/>
</dbReference>
<evidence type="ECO:0000256" key="2">
    <source>
        <dbReference type="ARBA" id="ARBA00023125"/>
    </source>
</evidence>
<dbReference type="InterPro" id="IPR036388">
    <property type="entry name" value="WH-like_DNA-bd_sf"/>
</dbReference>
<dbReference type="PANTHER" id="PTHR30514:SF1">
    <property type="entry name" value="HTH-TYPE TRANSCRIPTIONAL REGULATOR HEXR-RELATED"/>
    <property type="match status" value="1"/>
</dbReference>
<name>A0A7Y4KVZ6_9ACTN</name>
<evidence type="ECO:0000313" key="9">
    <source>
        <dbReference type="Proteomes" id="UP000553957"/>
    </source>
</evidence>
<sequence length="288" mass="29938">MPETLQARIHALLPALSTTQARIADEVLRNPAAVSASTIGELAARCGTSLPSVTRFCIALGLGGYAELRLALAAENARDAADSEPGAGVEIGPDTGIEEVLRVLVSTDIQAITETAAGLDLEALGQVVQAVSDARRIDLYAVSGSASVAEDLGLRLHRIGRAASTWSDVHNALTSAVLLGPGDVAIGISHSGETVEVLEPLRLAASQGAKTVAVTNSPRSPLARAAEVVLLTAARDLPPRTGGMACRHAQLIILEALYLGVAQRDRTLAEHFVTLTADAITTHREPTY</sequence>
<protein>
    <submittedName>
        <fullName evidence="6 7">MurR/RpiR family transcriptional regulator</fullName>
    </submittedName>
</protein>
<keyword evidence="1" id="KW-0805">Transcription regulation</keyword>
<dbReference type="InterPro" id="IPR046348">
    <property type="entry name" value="SIS_dom_sf"/>
</dbReference>
<accession>A0A7Y4KVZ6</accession>
<dbReference type="GO" id="GO:1901135">
    <property type="term" value="P:carbohydrate derivative metabolic process"/>
    <property type="evidence" value="ECO:0007669"/>
    <property type="project" value="InterPro"/>
</dbReference>
<dbReference type="GO" id="GO:0003700">
    <property type="term" value="F:DNA-binding transcription factor activity"/>
    <property type="evidence" value="ECO:0007669"/>
    <property type="project" value="InterPro"/>
</dbReference>
<dbReference type="Proteomes" id="UP000534306">
    <property type="component" value="Unassembled WGS sequence"/>
</dbReference>
<keyword evidence="8" id="KW-1185">Reference proteome</keyword>
<dbReference type="GO" id="GO:0097367">
    <property type="term" value="F:carbohydrate derivative binding"/>
    <property type="evidence" value="ECO:0007669"/>
    <property type="project" value="InterPro"/>
</dbReference>
<dbReference type="PANTHER" id="PTHR30514">
    <property type="entry name" value="GLUCOKINASE"/>
    <property type="match status" value="1"/>
</dbReference>
<evidence type="ECO:0000256" key="3">
    <source>
        <dbReference type="ARBA" id="ARBA00023163"/>
    </source>
</evidence>
<reference evidence="7 8" key="1">
    <citation type="submission" date="2020-05" db="EMBL/GenBank/DDBJ databases">
        <title>Genome sequence of Kribbella sandramycini ATCC 39419.</title>
        <authorList>
            <person name="Maclea K.S."/>
            <person name="Fair J.L."/>
        </authorList>
    </citation>
    <scope>NUCLEOTIDE SEQUENCE [LARGE SCALE GENOMIC DNA]</scope>
    <source>
        <strain evidence="7 8">ATCC 39419</strain>
    </source>
</reference>
<proteinExistence type="predicted"/>
<dbReference type="EMBL" id="JACHKF010000001">
    <property type="protein sequence ID" value="MBB6567811.1"/>
    <property type="molecule type" value="Genomic_DNA"/>
</dbReference>
<dbReference type="CDD" id="cd05013">
    <property type="entry name" value="SIS_RpiR"/>
    <property type="match status" value="1"/>
</dbReference>
<dbReference type="GO" id="GO:0003677">
    <property type="term" value="F:DNA binding"/>
    <property type="evidence" value="ECO:0007669"/>
    <property type="project" value="UniProtKB-KW"/>
</dbReference>
<evidence type="ECO:0000313" key="6">
    <source>
        <dbReference type="EMBL" id="MBB6567811.1"/>
    </source>
</evidence>
<evidence type="ECO:0000256" key="1">
    <source>
        <dbReference type="ARBA" id="ARBA00023015"/>
    </source>
</evidence>
<dbReference type="PROSITE" id="PS51071">
    <property type="entry name" value="HTH_RPIR"/>
    <property type="match status" value="1"/>
</dbReference>
<evidence type="ECO:0000313" key="8">
    <source>
        <dbReference type="Proteomes" id="UP000534306"/>
    </source>
</evidence>
<reference evidence="6 9" key="2">
    <citation type="submission" date="2020-08" db="EMBL/GenBank/DDBJ databases">
        <title>Sequencing the genomes of 1000 actinobacteria strains.</title>
        <authorList>
            <person name="Klenk H.-P."/>
        </authorList>
    </citation>
    <scope>NUCLEOTIDE SEQUENCE [LARGE SCALE GENOMIC DNA]</scope>
    <source>
        <strain evidence="6 9">DSM 15626</strain>
    </source>
</reference>
<evidence type="ECO:0000313" key="7">
    <source>
        <dbReference type="EMBL" id="NOL39594.1"/>
    </source>
</evidence>
<keyword evidence="2 6" id="KW-0238">DNA-binding</keyword>
<gene>
    <name evidence="6" type="ORF">HNR71_003448</name>
    <name evidence="7" type="ORF">HPO96_04980</name>
</gene>
<dbReference type="InterPro" id="IPR047640">
    <property type="entry name" value="RpiR-like"/>
</dbReference>
<comment type="caution">
    <text evidence="7">The sequence shown here is derived from an EMBL/GenBank/DDBJ whole genome shotgun (WGS) entry which is preliminary data.</text>
</comment>
<keyword evidence="3" id="KW-0804">Transcription</keyword>
<organism evidence="7 8">
    <name type="scientific">Kribbella sandramycini</name>
    <dbReference type="NCBI Taxonomy" id="60450"/>
    <lineage>
        <taxon>Bacteria</taxon>
        <taxon>Bacillati</taxon>
        <taxon>Actinomycetota</taxon>
        <taxon>Actinomycetes</taxon>
        <taxon>Propionibacteriales</taxon>
        <taxon>Kribbellaceae</taxon>
        <taxon>Kribbella</taxon>
    </lineage>
</organism>
<evidence type="ECO:0000259" key="4">
    <source>
        <dbReference type="PROSITE" id="PS51071"/>
    </source>
</evidence>
<dbReference type="InterPro" id="IPR009057">
    <property type="entry name" value="Homeodomain-like_sf"/>
</dbReference>